<evidence type="ECO:0000256" key="1">
    <source>
        <dbReference type="SAM" id="Phobius"/>
    </source>
</evidence>
<evidence type="ECO:0000313" key="2">
    <source>
        <dbReference type="EMBL" id="CAI9978220.1"/>
    </source>
</evidence>
<organism evidence="2">
    <name type="scientific">Hexamita inflata</name>
    <dbReference type="NCBI Taxonomy" id="28002"/>
    <lineage>
        <taxon>Eukaryota</taxon>
        <taxon>Metamonada</taxon>
        <taxon>Diplomonadida</taxon>
        <taxon>Hexamitidae</taxon>
        <taxon>Hexamitinae</taxon>
        <taxon>Hexamita</taxon>
    </lineage>
</organism>
<protein>
    <submittedName>
        <fullName evidence="3">Hypothetical_protein</fullName>
    </submittedName>
</protein>
<keyword evidence="1" id="KW-0472">Membrane</keyword>
<keyword evidence="1" id="KW-1133">Transmembrane helix</keyword>
<dbReference type="EMBL" id="CATOUU010001183">
    <property type="protein sequence ID" value="CAI9978220.1"/>
    <property type="molecule type" value="Genomic_DNA"/>
</dbReference>
<reference evidence="3 4" key="2">
    <citation type="submission" date="2024-07" db="EMBL/GenBank/DDBJ databases">
        <authorList>
            <person name="Akdeniz Z."/>
        </authorList>
    </citation>
    <scope>NUCLEOTIDE SEQUENCE [LARGE SCALE GENOMIC DNA]</scope>
</reference>
<dbReference type="Proteomes" id="UP001642409">
    <property type="component" value="Unassembled WGS sequence"/>
</dbReference>
<keyword evidence="1" id="KW-0812">Transmembrane</keyword>
<accession>A0AA86UZC4</accession>
<sequence length="196" mass="22981">MRMSCYSFYNYEAGRVYQTIARKSFQFVIGTPCRRKNQLCFMKTQVNFIKTQVDFIKNQDCHVQTLETRYLAYKLFILAFTRFCLALYASVSKSLLARFYRNHLQIRKIKNPIQSHLKQNDSLNCNLIISTQFNHSIFISQIMTIHKSKLSYIITYNNVTTKLISISYLIFQDCHSKQPPQTTQVSSALELTLLSL</sequence>
<dbReference type="EMBL" id="CAXDID020000128">
    <property type="protein sequence ID" value="CAL6034585.1"/>
    <property type="molecule type" value="Genomic_DNA"/>
</dbReference>
<reference evidence="2" key="1">
    <citation type="submission" date="2023-06" db="EMBL/GenBank/DDBJ databases">
        <authorList>
            <person name="Kurt Z."/>
        </authorList>
    </citation>
    <scope>NUCLEOTIDE SEQUENCE</scope>
</reference>
<evidence type="ECO:0000313" key="3">
    <source>
        <dbReference type="EMBL" id="CAL6034585.1"/>
    </source>
</evidence>
<evidence type="ECO:0000313" key="4">
    <source>
        <dbReference type="Proteomes" id="UP001642409"/>
    </source>
</evidence>
<proteinExistence type="predicted"/>
<comment type="caution">
    <text evidence="2">The sequence shown here is derived from an EMBL/GenBank/DDBJ whole genome shotgun (WGS) entry which is preliminary data.</text>
</comment>
<gene>
    <name evidence="3" type="ORF">HINF_LOCUS35525</name>
    <name evidence="2" type="ORF">HINF_LOCUS65865</name>
</gene>
<feature type="transmembrane region" description="Helical" evidence="1">
    <location>
        <begin position="71"/>
        <end position="91"/>
    </location>
</feature>
<name>A0AA86UZC4_9EUKA</name>
<keyword evidence="4" id="KW-1185">Reference proteome</keyword>
<dbReference type="AlphaFoldDB" id="A0AA86UZC4"/>